<dbReference type="RefSeq" id="WP_145330027.1">
    <property type="nucleotide sequence ID" value="NZ_VLKR01000031.1"/>
</dbReference>
<evidence type="ECO:0000313" key="1">
    <source>
        <dbReference type="EMBL" id="TWI16306.1"/>
    </source>
</evidence>
<comment type="caution">
    <text evidence="1">The sequence shown here is derived from an EMBL/GenBank/DDBJ whole genome shotgun (WGS) entry which is preliminary data.</text>
</comment>
<gene>
    <name evidence="1" type="ORF">IQ31_04461</name>
</gene>
<sequence length="120" mass="13641">MKEIIQYNPNTNRLNQPDDLTHAIIVQVITAESSVKELRIKYCSTDKWAIGEHGIIENAKTILNYMIPIIRKDSNAVCINIKVMDIKKNTCVHTFGSYILKPEHTQCMAISINNSINLLN</sequence>
<reference evidence="1 2" key="1">
    <citation type="journal article" date="2015" name="Stand. Genomic Sci.">
        <title>Genomic Encyclopedia of Bacterial and Archaeal Type Strains, Phase III: the genomes of soil and plant-associated and newly described type strains.</title>
        <authorList>
            <person name="Whitman W.B."/>
            <person name="Woyke T."/>
            <person name="Klenk H.P."/>
            <person name="Zhou Y."/>
            <person name="Lilburn T.G."/>
            <person name="Beck B.J."/>
            <person name="De Vos P."/>
            <person name="Vandamme P."/>
            <person name="Eisen J.A."/>
            <person name="Garrity G."/>
            <person name="Hugenholtz P."/>
            <person name="Kyrpides N.C."/>
        </authorList>
    </citation>
    <scope>NUCLEOTIDE SEQUENCE [LARGE SCALE GENOMIC DNA]</scope>
    <source>
        <strain evidence="1 2">CGMCC 1.6855</strain>
    </source>
</reference>
<protein>
    <submittedName>
        <fullName evidence="1">Uncharacterized protein</fullName>
    </submittedName>
</protein>
<dbReference type="AlphaFoldDB" id="A0A562M8M3"/>
<proteinExistence type="predicted"/>
<dbReference type="Proteomes" id="UP000315908">
    <property type="component" value="Unassembled WGS sequence"/>
</dbReference>
<organism evidence="1 2">
    <name type="scientific">Sphingobacterium siyangense</name>
    <dbReference type="NCBI Taxonomy" id="459529"/>
    <lineage>
        <taxon>Bacteria</taxon>
        <taxon>Pseudomonadati</taxon>
        <taxon>Bacteroidota</taxon>
        <taxon>Sphingobacteriia</taxon>
        <taxon>Sphingobacteriales</taxon>
        <taxon>Sphingobacteriaceae</taxon>
        <taxon>Sphingobacterium</taxon>
    </lineage>
</organism>
<dbReference type="EMBL" id="VLKR01000031">
    <property type="protein sequence ID" value="TWI16306.1"/>
    <property type="molecule type" value="Genomic_DNA"/>
</dbReference>
<accession>A0A562M8M3</accession>
<evidence type="ECO:0000313" key="2">
    <source>
        <dbReference type="Proteomes" id="UP000315908"/>
    </source>
</evidence>
<name>A0A562M8M3_9SPHI</name>